<evidence type="ECO:0000256" key="7">
    <source>
        <dbReference type="ARBA" id="ARBA00022989"/>
    </source>
</evidence>
<protein>
    <recommendedName>
        <fullName evidence="10">Mannosyltransferase</fullName>
        <ecNumber evidence="10">2.4.1.-</ecNumber>
    </recommendedName>
</protein>
<feature type="transmembrane region" description="Helical" evidence="10">
    <location>
        <begin position="257"/>
        <end position="279"/>
    </location>
</feature>
<dbReference type="GO" id="GO:0000026">
    <property type="term" value="F:alpha-1,2-mannosyltransferase activity"/>
    <property type="evidence" value="ECO:0007669"/>
    <property type="project" value="TreeGrafter"/>
</dbReference>
<keyword evidence="7 10" id="KW-1133">Transmembrane helix</keyword>
<feature type="transmembrane region" description="Helical" evidence="10">
    <location>
        <begin position="291"/>
        <end position="307"/>
    </location>
</feature>
<comment type="subcellular location">
    <subcellularLocation>
        <location evidence="1 10">Endoplasmic reticulum membrane</location>
        <topology evidence="1 10">Multi-pass membrane protein</topology>
    </subcellularLocation>
</comment>
<evidence type="ECO:0000256" key="5">
    <source>
        <dbReference type="ARBA" id="ARBA00022692"/>
    </source>
</evidence>
<dbReference type="PANTHER" id="PTHR22760:SF4">
    <property type="entry name" value="GPI MANNOSYLTRANSFERASE 3"/>
    <property type="match status" value="1"/>
</dbReference>
<keyword evidence="8 10" id="KW-0472">Membrane</keyword>
<evidence type="ECO:0000313" key="13">
    <source>
        <dbReference type="Proteomes" id="UP000053257"/>
    </source>
</evidence>
<dbReference type="GO" id="GO:0005789">
    <property type="term" value="C:endoplasmic reticulum membrane"/>
    <property type="evidence" value="ECO:0007669"/>
    <property type="project" value="UniProtKB-SubCell"/>
</dbReference>
<comment type="similarity">
    <text evidence="2">Belongs to the glycosyltransferase 22 family. PIGB subfamily.</text>
</comment>
<evidence type="ECO:0000256" key="10">
    <source>
        <dbReference type="RuleBase" id="RU363075"/>
    </source>
</evidence>
<dbReference type="Pfam" id="PF03901">
    <property type="entry name" value="Glyco_transf_22"/>
    <property type="match status" value="1"/>
</dbReference>
<evidence type="ECO:0000256" key="1">
    <source>
        <dbReference type="ARBA" id="ARBA00004477"/>
    </source>
</evidence>
<keyword evidence="5 10" id="KW-0812">Transmembrane</keyword>
<evidence type="ECO:0000256" key="11">
    <source>
        <dbReference type="SAM" id="SignalP"/>
    </source>
</evidence>
<evidence type="ECO:0000313" key="12">
    <source>
        <dbReference type="EMBL" id="KIP12253.1"/>
    </source>
</evidence>
<dbReference type="GO" id="GO:0006506">
    <property type="term" value="P:GPI anchor biosynthetic process"/>
    <property type="evidence" value="ECO:0007669"/>
    <property type="project" value="TreeGrafter"/>
</dbReference>
<organism evidence="12 13">
    <name type="scientific">Phlebiopsis gigantea (strain 11061_1 CR5-6)</name>
    <name type="common">White-rot fungus</name>
    <name type="synonym">Peniophora gigantea</name>
    <dbReference type="NCBI Taxonomy" id="745531"/>
    <lineage>
        <taxon>Eukaryota</taxon>
        <taxon>Fungi</taxon>
        <taxon>Dikarya</taxon>
        <taxon>Basidiomycota</taxon>
        <taxon>Agaricomycotina</taxon>
        <taxon>Agaricomycetes</taxon>
        <taxon>Polyporales</taxon>
        <taxon>Phanerochaetaceae</taxon>
        <taxon>Phlebiopsis</taxon>
    </lineage>
</organism>
<keyword evidence="13" id="KW-1185">Reference proteome</keyword>
<evidence type="ECO:0000256" key="3">
    <source>
        <dbReference type="ARBA" id="ARBA00022676"/>
    </source>
</evidence>
<proteinExistence type="inferred from homology"/>
<feature type="chain" id="PRO_5002168161" description="Mannosyltransferase" evidence="11">
    <location>
        <begin position="22"/>
        <end position="544"/>
    </location>
</feature>
<evidence type="ECO:0000256" key="8">
    <source>
        <dbReference type="ARBA" id="ARBA00023136"/>
    </source>
</evidence>
<sequence>MNLRTLLTVVSVRICIALVTQTFFQPDEYFQSLEVAHHLVFGYGHLTWEWLSDKPIRSILYPGLNVPIYYALKWLELDDTKLLIWGPKVLHGALASLTDICVCALTEKLLGRSYANVALFLSLTSLFNGLSLTRSMSNSLETSLTTLALSVFPWSNASRKAFRSSLWVAAIACAIRPTNAVIWSYVVTAYLWRLRSNTQLLFYSAVDLCVIGLFSISTLSGIDSLYYGKFTLTPLNFVLTNLSSVSLFYGASPWHYYLTQGLPILCTAALPFALHGMWISASAQGTSTLKWLLGLIVWTIGIYSLAGHKEWRFIHPLLPLLHIFASKSLVDLYQGSASYHAQKGDSKKLPTFPIRAPHLVLLFLNIPALVYLATCHSRAQVDITHYFRSLSEGEVRSAGFLMPCHSTPWHAYFHKPSWSDGHRFWALGCEPPLGGETIRDYKDQTDVFYDSPIRYLQDRFPAAVNPQFPPSPKPYSKPGEATRDITHDWQHEWPEYIVVFGALLHEPGVDGLLKNLGFRVAWKDEYGWEGDARRREGIVVLKYM</sequence>
<comment type="function">
    <text evidence="9">Mannosyltransferase involved in glycosylphosphatidylinositol-anchor biosynthesis. Transfers the third mannose to Man2-GlcN-acyl-PI during GPI precursor assembly.</text>
</comment>
<dbReference type="InterPro" id="IPR005599">
    <property type="entry name" value="GPI_mannosylTrfase"/>
</dbReference>
<dbReference type="AlphaFoldDB" id="A0A0C3PWA4"/>
<evidence type="ECO:0000256" key="2">
    <source>
        <dbReference type="ARBA" id="ARBA00006065"/>
    </source>
</evidence>
<name>A0A0C3PWA4_PHLG1</name>
<feature type="transmembrane region" description="Helical" evidence="10">
    <location>
        <begin position="200"/>
        <end position="222"/>
    </location>
</feature>
<keyword evidence="3 10" id="KW-0328">Glycosyltransferase</keyword>
<accession>A0A0C3PWA4</accession>
<feature type="signal peptide" evidence="11">
    <location>
        <begin position="1"/>
        <end position="21"/>
    </location>
</feature>
<dbReference type="EC" id="2.4.1.-" evidence="10"/>
<evidence type="ECO:0000256" key="9">
    <source>
        <dbReference type="ARBA" id="ARBA00024708"/>
    </source>
</evidence>
<comment type="caution">
    <text evidence="10">Lacks conserved residue(s) required for the propagation of feature annotation.</text>
</comment>
<gene>
    <name evidence="12" type="ORF">PHLGIDRAFT_328021</name>
</gene>
<keyword evidence="4 12" id="KW-0808">Transferase</keyword>
<evidence type="ECO:0000256" key="4">
    <source>
        <dbReference type="ARBA" id="ARBA00022679"/>
    </source>
</evidence>
<dbReference type="HOGENOM" id="CLU_012353_0_1_1"/>
<keyword evidence="11" id="KW-0732">Signal</keyword>
<keyword evidence="6 10" id="KW-0256">Endoplasmic reticulum</keyword>
<feature type="transmembrane region" description="Helical" evidence="10">
    <location>
        <begin position="166"/>
        <end position="188"/>
    </location>
</feature>
<dbReference type="PANTHER" id="PTHR22760">
    <property type="entry name" value="GLYCOSYLTRANSFERASE"/>
    <property type="match status" value="1"/>
</dbReference>
<reference evidence="12 13" key="1">
    <citation type="journal article" date="2014" name="PLoS Genet.">
        <title>Analysis of the Phlebiopsis gigantea genome, transcriptome and secretome provides insight into its pioneer colonization strategies of wood.</title>
        <authorList>
            <person name="Hori C."/>
            <person name="Ishida T."/>
            <person name="Igarashi K."/>
            <person name="Samejima M."/>
            <person name="Suzuki H."/>
            <person name="Master E."/>
            <person name="Ferreira P."/>
            <person name="Ruiz-Duenas F.J."/>
            <person name="Held B."/>
            <person name="Canessa P."/>
            <person name="Larrondo L.F."/>
            <person name="Schmoll M."/>
            <person name="Druzhinina I.S."/>
            <person name="Kubicek C.P."/>
            <person name="Gaskell J.A."/>
            <person name="Kersten P."/>
            <person name="St John F."/>
            <person name="Glasner J."/>
            <person name="Sabat G."/>
            <person name="Splinter BonDurant S."/>
            <person name="Syed K."/>
            <person name="Yadav J."/>
            <person name="Mgbeahuruike A.C."/>
            <person name="Kovalchuk A."/>
            <person name="Asiegbu F.O."/>
            <person name="Lackner G."/>
            <person name="Hoffmeister D."/>
            <person name="Rencoret J."/>
            <person name="Gutierrez A."/>
            <person name="Sun H."/>
            <person name="Lindquist E."/>
            <person name="Barry K."/>
            <person name="Riley R."/>
            <person name="Grigoriev I.V."/>
            <person name="Henrissat B."/>
            <person name="Kues U."/>
            <person name="Berka R.M."/>
            <person name="Martinez A.T."/>
            <person name="Covert S.F."/>
            <person name="Blanchette R.A."/>
            <person name="Cullen D."/>
        </authorList>
    </citation>
    <scope>NUCLEOTIDE SEQUENCE [LARGE SCALE GENOMIC DNA]</scope>
    <source>
        <strain evidence="12 13">11061_1 CR5-6</strain>
    </source>
</reference>
<dbReference type="OrthoDB" id="416834at2759"/>
<dbReference type="EMBL" id="KN840440">
    <property type="protein sequence ID" value="KIP12253.1"/>
    <property type="molecule type" value="Genomic_DNA"/>
</dbReference>
<evidence type="ECO:0000256" key="6">
    <source>
        <dbReference type="ARBA" id="ARBA00022824"/>
    </source>
</evidence>
<dbReference type="STRING" id="745531.A0A0C3PWA4"/>
<dbReference type="Proteomes" id="UP000053257">
    <property type="component" value="Unassembled WGS sequence"/>
</dbReference>